<protein>
    <recommendedName>
        <fullName evidence="2">MADF domain-containing protein</fullName>
    </recommendedName>
</protein>
<dbReference type="PROSITE" id="PS51029">
    <property type="entry name" value="MADF"/>
    <property type="match status" value="1"/>
</dbReference>
<evidence type="ECO:0000313" key="3">
    <source>
        <dbReference type="EMBL" id="EGT40226.1"/>
    </source>
</evidence>
<keyword evidence="4" id="KW-1185">Reference proteome</keyword>
<dbReference type="HOGENOM" id="CLU_937633_0_0_1"/>
<dbReference type="OrthoDB" id="6147983at2759"/>
<feature type="domain" description="MADF" evidence="2">
    <location>
        <begin position="21"/>
        <end position="111"/>
    </location>
</feature>
<evidence type="ECO:0000256" key="1">
    <source>
        <dbReference type="SAM" id="MobiDB-lite"/>
    </source>
</evidence>
<feature type="compositionally biased region" description="Low complexity" evidence="1">
    <location>
        <begin position="158"/>
        <end position="179"/>
    </location>
</feature>
<dbReference type="OMA" id="FEIRLID"/>
<dbReference type="InParanoid" id="G0NYY2"/>
<gene>
    <name evidence="3" type="ORF">CAEBREN_22408</name>
</gene>
<dbReference type="eggNOG" id="ENOG502SCCI">
    <property type="taxonomic scope" value="Eukaryota"/>
</dbReference>
<dbReference type="EMBL" id="GL379985">
    <property type="protein sequence ID" value="EGT40226.1"/>
    <property type="molecule type" value="Genomic_DNA"/>
</dbReference>
<accession>G0NYY2</accession>
<dbReference type="PANTHER" id="PTHR12243">
    <property type="entry name" value="MADF DOMAIN TRANSCRIPTION FACTOR"/>
    <property type="match status" value="1"/>
</dbReference>
<dbReference type="InterPro" id="IPR006578">
    <property type="entry name" value="MADF-dom"/>
</dbReference>
<evidence type="ECO:0000259" key="2">
    <source>
        <dbReference type="PROSITE" id="PS51029"/>
    </source>
</evidence>
<organism evidence="4">
    <name type="scientific">Caenorhabditis brenneri</name>
    <name type="common">Nematode worm</name>
    <dbReference type="NCBI Taxonomy" id="135651"/>
    <lineage>
        <taxon>Eukaryota</taxon>
        <taxon>Metazoa</taxon>
        <taxon>Ecdysozoa</taxon>
        <taxon>Nematoda</taxon>
        <taxon>Chromadorea</taxon>
        <taxon>Rhabditida</taxon>
        <taxon>Rhabditina</taxon>
        <taxon>Rhabditomorpha</taxon>
        <taxon>Rhabditoidea</taxon>
        <taxon>Rhabditidae</taxon>
        <taxon>Peloderinae</taxon>
        <taxon>Caenorhabditis</taxon>
    </lineage>
</organism>
<dbReference type="Proteomes" id="UP000008068">
    <property type="component" value="Unassembled WGS sequence"/>
</dbReference>
<feature type="region of interest" description="Disordered" evidence="1">
    <location>
        <begin position="211"/>
        <end position="243"/>
    </location>
</feature>
<sequence length="315" mass="36490">MVEIRVGSPNLDPLEDDFLLALIDSVQRNPCVYNRYDPLHKMTDYKHGVWQNISLEIGYDGQPVELERKWKHMRDKYVRLRKQDKQKAPIKDTNKWYNYYQKMSFLDPYVEHRNRKRQKDFMDGGNSLDMIDEDALFLEDLDLKGILRQDSLAGLGYESPLTSSSTSSSSTVTSYSLESPVEETEEQKKNLLLLYDKLFVKAVKAEKMNGNNAPLLAPVPSDVKTTTSSSEPRSRKRKPIPVQIRQESPLPEKIIKEEQVDDPAKDDQVNLFIRSISETMSRLDRKKFAMAQIEISKVLYDIEFGKNRFSNKSTL</sequence>
<dbReference type="Pfam" id="PF10545">
    <property type="entry name" value="MADF_DNA_bdg"/>
    <property type="match status" value="1"/>
</dbReference>
<dbReference type="InterPro" id="IPR039353">
    <property type="entry name" value="TF_Adf1"/>
</dbReference>
<reference evidence="4" key="1">
    <citation type="submission" date="2011-07" db="EMBL/GenBank/DDBJ databases">
        <authorList>
            <consortium name="Caenorhabditis brenneri Sequencing and Analysis Consortium"/>
            <person name="Wilson R.K."/>
        </authorList>
    </citation>
    <scope>NUCLEOTIDE SEQUENCE [LARGE SCALE GENOMIC DNA]</scope>
    <source>
        <strain evidence="4">PB2801</strain>
    </source>
</reference>
<dbReference type="PANTHER" id="PTHR12243:SF65">
    <property type="entry name" value="MADF DOMAIN-CONTAINING PROTEIN"/>
    <property type="match status" value="1"/>
</dbReference>
<dbReference type="GO" id="GO:0005634">
    <property type="term" value="C:nucleus"/>
    <property type="evidence" value="ECO:0007669"/>
    <property type="project" value="TreeGrafter"/>
</dbReference>
<dbReference type="GO" id="GO:0006357">
    <property type="term" value="P:regulation of transcription by RNA polymerase II"/>
    <property type="evidence" value="ECO:0007669"/>
    <property type="project" value="TreeGrafter"/>
</dbReference>
<dbReference type="SMART" id="SM00595">
    <property type="entry name" value="MADF"/>
    <property type="match status" value="1"/>
</dbReference>
<dbReference type="GO" id="GO:0005667">
    <property type="term" value="C:transcription regulator complex"/>
    <property type="evidence" value="ECO:0007669"/>
    <property type="project" value="TreeGrafter"/>
</dbReference>
<evidence type="ECO:0000313" key="4">
    <source>
        <dbReference type="Proteomes" id="UP000008068"/>
    </source>
</evidence>
<name>G0NYY2_CAEBE</name>
<feature type="region of interest" description="Disordered" evidence="1">
    <location>
        <begin position="158"/>
        <end position="181"/>
    </location>
</feature>
<dbReference type="STRING" id="135651.G0NYY2"/>
<proteinExistence type="predicted"/>
<dbReference type="AlphaFoldDB" id="G0NYY2"/>
<dbReference type="FunCoup" id="G0NYY2">
    <property type="interactions" value="16"/>
</dbReference>